<dbReference type="AlphaFoldDB" id="A0A553JXU7"/>
<evidence type="ECO:0000256" key="1">
    <source>
        <dbReference type="SAM" id="MobiDB-lite"/>
    </source>
</evidence>
<evidence type="ECO:0000313" key="4">
    <source>
        <dbReference type="Proteomes" id="UP000317638"/>
    </source>
</evidence>
<evidence type="ECO:0000259" key="2">
    <source>
        <dbReference type="Pfam" id="PF08840"/>
    </source>
</evidence>
<dbReference type="GO" id="GO:0006637">
    <property type="term" value="P:acyl-CoA metabolic process"/>
    <property type="evidence" value="ECO:0007669"/>
    <property type="project" value="TreeGrafter"/>
</dbReference>
<organism evidence="3 4">
    <name type="scientific">Tessaracoccus rhinocerotis</name>
    <dbReference type="NCBI Taxonomy" id="1689449"/>
    <lineage>
        <taxon>Bacteria</taxon>
        <taxon>Bacillati</taxon>
        <taxon>Actinomycetota</taxon>
        <taxon>Actinomycetes</taxon>
        <taxon>Propionibacteriales</taxon>
        <taxon>Propionibacteriaceae</taxon>
        <taxon>Tessaracoccus</taxon>
    </lineage>
</organism>
<name>A0A553JXU7_9ACTN</name>
<dbReference type="EMBL" id="VKKG01000005">
    <property type="protein sequence ID" value="TRY17260.1"/>
    <property type="molecule type" value="Genomic_DNA"/>
</dbReference>
<sequence>MTPRSPVATVAAATPGRASSTPSSTPPATGPGSATRAGCSTTSCASADRPSGVQWREVGVAADSLASVIAATDLHWAHSRGCNGTGVLVLAGSSGRFDVARADLLASRGVTALALRWFGGSGQPPVPSEVPLETFTAALDLLAAECDRVVLLGLSYGAEAALLTAVRDPRVDAVVALQPSDVAWEGHRSDETGPPRSKWTCRGAPVPFVPMDRDWEPDAGPPSFRPWYEASKVAAGAGVVEASRIPVERFGGELVLVAGGDDQVWPSLEHARAISARRSSHGMSTTLVSDPGAGHAVVLPGEPVGNPARPYAVGGDAGGAQRLGERAWPAIRQVLRC</sequence>
<dbReference type="GO" id="GO:0006631">
    <property type="term" value="P:fatty acid metabolic process"/>
    <property type="evidence" value="ECO:0007669"/>
    <property type="project" value="TreeGrafter"/>
</dbReference>
<reference evidence="3 4" key="1">
    <citation type="submission" date="2019-07" db="EMBL/GenBank/DDBJ databases">
        <authorList>
            <person name="Zhou L.-Y."/>
        </authorList>
    </citation>
    <scope>NUCLEOTIDE SEQUENCE [LARGE SCALE GENOMIC DNA]</scope>
    <source>
        <strain evidence="3 4">YIM 101269</strain>
    </source>
</reference>
<dbReference type="OrthoDB" id="4819815at2"/>
<dbReference type="Pfam" id="PF08840">
    <property type="entry name" value="BAAT_C"/>
    <property type="match status" value="1"/>
</dbReference>
<dbReference type="GO" id="GO:0047617">
    <property type="term" value="F:fatty acyl-CoA hydrolase activity"/>
    <property type="evidence" value="ECO:0007669"/>
    <property type="project" value="TreeGrafter"/>
</dbReference>
<keyword evidence="4" id="KW-1185">Reference proteome</keyword>
<proteinExistence type="predicted"/>
<feature type="domain" description="BAAT/Acyl-CoA thioester hydrolase C-terminal" evidence="2">
    <location>
        <begin position="132"/>
        <end position="304"/>
    </location>
</feature>
<dbReference type="Gene3D" id="3.40.50.1820">
    <property type="entry name" value="alpha/beta hydrolase"/>
    <property type="match status" value="1"/>
</dbReference>
<evidence type="ECO:0000313" key="3">
    <source>
        <dbReference type="EMBL" id="TRY17260.1"/>
    </source>
</evidence>
<feature type="region of interest" description="Disordered" evidence="1">
    <location>
        <begin position="1"/>
        <end position="48"/>
    </location>
</feature>
<dbReference type="PANTHER" id="PTHR10824">
    <property type="entry name" value="ACYL-COENZYME A THIOESTERASE-RELATED"/>
    <property type="match status" value="1"/>
</dbReference>
<gene>
    <name evidence="3" type="ORF">FOJ82_11920</name>
</gene>
<feature type="compositionally biased region" description="Low complexity" evidence="1">
    <location>
        <begin position="11"/>
        <end position="23"/>
    </location>
</feature>
<comment type="caution">
    <text evidence="3">The sequence shown here is derived from an EMBL/GenBank/DDBJ whole genome shotgun (WGS) entry which is preliminary data.</text>
</comment>
<dbReference type="Proteomes" id="UP000317638">
    <property type="component" value="Unassembled WGS sequence"/>
</dbReference>
<dbReference type="SUPFAM" id="SSF53474">
    <property type="entry name" value="alpha/beta-Hydrolases"/>
    <property type="match status" value="1"/>
</dbReference>
<protein>
    <submittedName>
        <fullName evidence="3">Acyl-CoA thioesterase</fullName>
    </submittedName>
</protein>
<dbReference type="InterPro" id="IPR014940">
    <property type="entry name" value="BAAT_C"/>
</dbReference>
<accession>A0A553JXU7</accession>
<dbReference type="InterPro" id="IPR029058">
    <property type="entry name" value="AB_hydrolase_fold"/>
</dbReference>
<dbReference type="PANTHER" id="PTHR10824:SF36">
    <property type="entry name" value="ACYL-COA THIOESTERASE 17-RELATED"/>
    <property type="match status" value="1"/>
</dbReference>